<evidence type="ECO:0000313" key="2">
    <source>
        <dbReference type="EMBL" id="KAK7033486.1"/>
    </source>
</evidence>
<protein>
    <submittedName>
        <fullName evidence="2">Uncharacterized protein</fullName>
    </submittedName>
</protein>
<feature type="compositionally biased region" description="Gly residues" evidence="1">
    <location>
        <begin position="448"/>
        <end position="459"/>
    </location>
</feature>
<gene>
    <name evidence="2" type="ORF">R3P38DRAFT_2773872</name>
</gene>
<feature type="compositionally biased region" description="Basic and acidic residues" evidence="1">
    <location>
        <begin position="460"/>
        <end position="473"/>
    </location>
</feature>
<comment type="caution">
    <text evidence="2">The sequence shown here is derived from an EMBL/GenBank/DDBJ whole genome shotgun (WGS) entry which is preliminary data.</text>
</comment>
<dbReference type="AlphaFoldDB" id="A0AAW0C4K5"/>
<sequence length="473" mass="52299">MSFPFNSFNSTLSPFNSGFGFIRPSPLLDFVVNSRCLLPFLFEFTAALNFRITTSPYSINFVFLVLCHLSFKLRLRRSRTDPSSRFDDFVSFLRCTFRRSSLFQPISQWDVFNSTYTSNSKPGLTSALSRGSLLFVVRLVLTRYRNYAGRDHASPTPASSVFQLQRRNYAIFASDAEPLPLEVKANLCRFESRASAPIHLKVYRTYADAETMQVHIELAVYFDFNTETMPGRTYVALNRACAPIHEKIHTTRFIANESRESTNPYQAKKWSYLSSIFDSSSGITVVEVFPRVQLNPTQIAASGLQFQFTTANRWFFESIGARSADATSSTLLAILAVSRRAAAACRVNLHTKRVSERIGARGTETPLSTSLMVLRRDGGTRRNADVGEVAAGGRLRSSDGVKYESRREGVALGKTRMSLVGRGREEEVGVGFARRAAASEKDGEPGLRVGGANGGGAKGVRGEGGGRRGEKSA</sequence>
<evidence type="ECO:0000313" key="3">
    <source>
        <dbReference type="Proteomes" id="UP001362999"/>
    </source>
</evidence>
<keyword evidence="3" id="KW-1185">Reference proteome</keyword>
<evidence type="ECO:0000256" key="1">
    <source>
        <dbReference type="SAM" id="MobiDB-lite"/>
    </source>
</evidence>
<accession>A0AAW0C4K5</accession>
<organism evidence="2 3">
    <name type="scientific">Favolaschia claudopus</name>
    <dbReference type="NCBI Taxonomy" id="2862362"/>
    <lineage>
        <taxon>Eukaryota</taxon>
        <taxon>Fungi</taxon>
        <taxon>Dikarya</taxon>
        <taxon>Basidiomycota</taxon>
        <taxon>Agaricomycotina</taxon>
        <taxon>Agaricomycetes</taxon>
        <taxon>Agaricomycetidae</taxon>
        <taxon>Agaricales</taxon>
        <taxon>Marasmiineae</taxon>
        <taxon>Mycenaceae</taxon>
        <taxon>Favolaschia</taxon>
    </lineage>
</organism>
<name>A0AAW0C4K5_9AGAR</name>
<feature type="region of interest" description="Disordered" evidence="1">
    <location>
        <begin position="435"/>
        <end position="473"/>
    </location>
</feature>
<proteinExistence type="predicted"/>
<dbReference type="EMBL" id="JAWWNJ010000023">
    <property type="protein sequence ID" value="KAK7033486.1"/>
    <property type="molecule type" value="Genomic_DNA"/>
</dbReference>
<reference evidence="2 3" key="1">
    <citation type="journal article" date="2024" name="J Genomics">
        <title>Draft genome sequencing and assembly of Favolaschia claudopus CIRM-BRFM 2984 isolated from oak limbs.</title>
        <authorList>
            <person name="Navarro D."/>
            <person name="Drula E."/>
            <person name="Chaduli D."/>
            <person name="Cazenave R."/>
            <person name="Ahrendt S."/>
            <person name="Wang J."/>
            <person name="Lipzen A."/>
            <person name="Daum C."/>
            <person name="Barry K."/>
            <person name="Grigoriev I.V."/>
            <person name="Favel A."/>
            <person name="Rosso M.N."/>
            <person name="Martin F."/>
        </authorList>
    </citation>
    <scope>NUCLEOTIDE SEQUENCE [LARGE SCALE GENOMIC DNA]</scope>
    <source>
        <strain evidence="2 3">CIRM-BRFM 2984</strain>
    </source>
</reference>
<dbReference type="Proteomes" id="UP001362999">
    <property type="component" value="Unassembled WGS sequence"/>
</dbReference>